<reference evidence="3" key="2">
    <citation type="submission" date="2011-02" db="EMBL/GenBank/DDBJ databases">
        <title>The complete genome of Pedobacter saltans DSM 12145.</title>
        <authorList>
            <consortium name="US DOE Joint Genome Institute (JGI-PGF)"/>
            <person name="Lucas S."/>
            <person name="Copeland A."/>
            <person name="Lapidus A."/>
            <person name="Bruce D."/>
            <person name="Goodwin L."/>
            <person name="Pitluck S."/>
            <person name="Kyrpides N."/>
            <person name="Mavromatis K."/>
            <person name="Pagani I."/>
            <person name="Ivanova N."/>
            <person name="Ovchinnikova G."/>
            <person name="Lu M."/>
            <person name="Detter J.C."/>
            <person name="Han C."/>
            <person name="Land M."/>
            <person name="Hauser L."/>
            <person name="Markowitz V."/>
            <person name="Cheng J.-F."/>
            <person name="Hugenholtz P."/>
            <person name="Woyke T."/>
            <person name="Wu D."/>
            <person name="Tindall B."/>
            <person name="Pomrenke H.G."/>
            <person name="Brambilla E."/>
            <person name="Klenk H.-P."/>
            <person name="Eisen J.A."/>
        </authorList>
    </citation>
    <scope>NUCLEOTIDE SEQUENCE [LARGE SCALE GENOMIC DNA]</scope>
    <source>
        <strain evidence="3">ATCC 51119 / DSM 12145 / JCM 21818 / LMG 10337 / NBRC 100064 / NCIMB 13643</strain>
    </source>
</reference>
<dbReference type="SUPFAM" id="SSF51126">
    <property type="entry name" value="Pectin lyase-like"/>
    <property type="match status" value="1"/>
</dbReference>
<dbReference type="KEGG" id="psn:Pedsa_3261"/>
<dbReference type="InterPro" id="IPR011050">
    <property type="entry name" value="Pectin_lyase_fold/virulence"/>
</dbReference>
<dbReference type="PROSITE" id="PS51257">
    <property type="entry name" value="PROKAR_LIPOPROTEIN"/>
    <property type="match status" value="1"/>
</dbReference>
<dbReference type="eggNOG" id="ENOG502Z7PX">
    <property type="taxonomic scope" value="Bacteria"/>
</dbReference>
<name>F0SBV5_PSESL</name>
<dbReference type="AlphaFoldDB" id="F0SBV5"/>
<dbReference type="EMBL" id="CP002545">
    <property type="protein sequence ID" value="ADY53796.1"/>
    <property type="molecule type" value="Genomic_DNA"/>
</dbReference>
<keyword evidence="3" id="KW-1185">Reference proteome</keyword>
<feature type="domain" description="Right handed beta helix" evidence="1">
    <location>
        <begin position="145"/>
        <end position="321"/>
    </location>
</feature>
<dbReference type="OrthoDB" id="1111178at2"/>
<evidence type="ECO:0000313" key="2">
    <source>
        <dbReference type="EMBL" id="ADY53796.1"/>
    </source>
</evidence>
<gene>
    <name evidence="2" type="ordered locus">Pedsa_3261</name>
</gene>
<organism evidence="2 3">
    <name type="scientific">Pseudopedobacter saltans (strain ATCC 51119 / DSM 12145 / JCM 21818 / CCUG 39354 / LMG 10337 / NBRC 100064 / NCIMB 13643)</name>
    <name type="common">Pedobacter saltans</name>
    <dbReference type="NCBI Taxonomy" id="762903"/>
    <lineage>
        <taxon>Bacteria</taxon>
        <taxon>Pseudomonadati</taxon>
        <taxon>Bacteroidota</taxon>
        <taxon>Sphingobacteriia</taxon>
        <taxon>Sphingobacteriales</taxon>
        <taxon>Sphingobacteriaceae</taxon>
        <taxon>Pseudopedobacter</taxon>
    </lineage>
</organism>
<protein>
    <recommendedName>
        <fullName evidence="1">Right handed beta helix domain-containing protein</fullName>
    </recommendedName>
</protein>
<dbReference type="STRING" id="762903.Pedsa_3261"/>
<evidence type="ECO:0000259" key="1">
    <source>
        <dbReference type="Pfam" id="PF13229"/>
    </source>
</evidence>
<proteinExistence type="predicted"/>
<reference evidence="2 3" key="1">
    <citation type="journal article" date="2011" name="Stand. Genomic Sci.">
        <title>Complete genome sequence of the gliding, heparinolytic Pedobacter saltans type strain (113).</title>
        <authorList>
            <person name="Liolios K."/>
            <person name="Sikorski J."/>
            <person name="Lu M."/>
            <person name="Nolan M."/>
            <person name="Lapidus A."/>
            <person name="Lucas S."/>
            <person name="Hammon N."/>
            <person name="Deshpande S."/>
            <person name="Cheng J.F."/>
            <person name="Tapia R."/>
            <person name="Han C."/>
            <person name="Goodwin L."/>
            <person name="Pitluck S."/>
            <person name="Huntemann M."/>
            <person name="Ivanova N."/>
            <person name="Pagani I."/>
            <person name="Mavromatis K."/>
            <person name="Ovchinikova G."/>
            <person name="Pati A."/>
            <person name="Chen A."/>
            <person name="Palaniappan K."/>
            <person name="Land M."/>
            <person name="Hauser L."/>
            <person name="Brambilla E.M."/>
            <person name="Kotsyurbenko O."/>
            <person name="Rohde M."/>
            <person name="Tindall B.J."/>
            <person name="Abt B."/>
            <person name="Goker M."/>
            <person name="Detter J.C."/>
            <person name="Woyke T."/>
            <person name="Bristow J."/>
            <person name="Eisen J.A."/>
            <person name="Markowitz V."/>
            <person name="Hugenholtz P."/>
            <person name="Klenk H.P."/>
            <person name="Kyrpides N.C."/>
        </authorList>
    </citation>
    <scope>NUCLEOTIDE SEQUENCE [LARGE SCALE GENOMIC DNA]</scope>
    <source>
        <strain evidence="3">ATCC 51119 / DSM 12145 / JCM 21818 / LMG 10337 / NBRC 100064 / NCIMB 13643</strain>
    </source>
</reference>
<dbReference type="RefSeq" id="WP_013634280.1">
    <property type="nucleotide sequence ID" value="NC_015177.1"/>
</dbReference>
<dbReference type="Proteomes" id="UP000000310">
    <property type="component" value="Chromosome"/>
</dbReference>
<dbReference type="InterPro" id="IPR039448">
    <property type="entry name" value="Beta_helix"/>
</dbReference>
<dbReference type="HOGENOM" id="CLU_040643_0_0_10"/>
<evidence type="ECO:0000313" key="3">
    <source>
        <dbReference type="Proteomes" id="UP000000310"/>
    </source>
</evidence>
<accession>F0SBV5</accession>
<sequence length="455" mass="50944">MRFFFLFFLSVIFFFTACKENSSIETSPNARLFFSTDSVLFDTIFTSKSSTTRAIKIFNYNKSKILVDELSLAGGDNSNFKININGLTTNKLSGIEIPGNDSIYVFIKASIDPNSSDSPFLVEDSLLLTYNQKTKKLPLVAYGQNAIYINNQTLTGNIILKKGKPYVLSGSNILSENANLELEAGTRMYFHKKAKLVLNGNLRANGTLKDSIVFASDRTERIYRDEPGQWEGIYISDTSKENIMNYCIIKNAITGIYIDSSKLETHPKLLLTNSIIKNHQVAGVIADNSVVVGINNLLFNCGRHLLAILNGGRFEFYQNTFAGYNFSLSRTTPSISVSNGKNTDLTASFINNIIWGNNRNELELKKNGNRNFDVLFKSNLIKTTDTEAVFGNNNTFNTDPIFLNTRHYLFWLSIESPFAKSGEAIKSTLYSDFIKTDLAGLDRIFPSTLGCFEKK</sequence>
<dbReference type="Pfam" id="PF13229">
    <property type="entry name" value="Beta_helix"/>
    <property type="match status" value="1"/>
</dbReference>